<dbReference type="CDD" id="cd08023">
    <property type="entry name" value="GH16_laminarinase_like"/>
    <property type="match status" value="1"/>
</dbReference>
<dbReference type="Proteomes" id="UP001240639">
    <property type="component" value="Unassembled WGS sequence"/>
</dbReference>
<dbReference type="PANTHER" id="PTHR10963:SF55">
    <property type="entry name" value="GLYCOSIDE HYDROLASE FAMILY 16 PROTEIN"/>
    <property type="match status" value="1"/>
</dbReference>
<reference evidence="3 4" key="1">
    <citation type="submission" date="2023-08" db="EMBL/GenBank/DDBJ databases">
        <title>genomic of G39.</title>
        <authorList>
            <person name="Wang Y."/>
        </authorList>
    </citation>
    <scope>NUCLEOTIDE SEQUENCE [LARGE SCALE GENOMIC DNA]</scope>
    <source>
        <strain evidence="3 4">G39</strain>
    </source>
</reference>
<dbReference type="InterPro" id="IPR000757">
    <property type="entry name" value="Beta-glucanase-like"/>
</dbReference>
<dbReference type="InterPro" id="IPR013320">
    <property type="entry name" value="ConA-like_dom_sf"/>
</dbReference>
<comment type="similarity">
    <text evidence="1">Belongs to the glycosyl hydrolase 16 family.</text>
</comment>
<gene>
    <name evidence="3" type="ORF">Q9K02_13030</name>
</gene>
<dbReference type="EMBL" id="JAVAIM010000001">
    <property type="protein sequence ID" value="MDP4576059.1"/>
    <property type="molecule type" value="Genomic_DNA"/>
</dbReference>
<evidence type="ECO:0000313" key="3">
    <source>
        <dbReference type="EMBL" id="MDP4576059.1"/>
    </source>
</evidence>
<dbReference type="RefSeq" id="WP_305933280.1">
    <property type="nucleotide sequence ID" value="NZ_JAVAIM010000001.1"/>
</dbReference>
<accession>A0ABT9HSD3</accession>
<dbReference type="SUPFAM" id="SSF49899">
    <property type="entry name" value="Concanavalin A-like lectins/glucanases"/>
    <property type="match status" value="1"/>
</dbReference>
<dbReference type="PROSITE" id="PS51257">
    <property type="entry name" value="PROKAR_LIPOPROTEIN"/>
    <property type="match status" value="1"/>
</dbReference>
<dbReference type="InterPro" id="IPR050546">
    <property type="entry name" value="Glycosyl_Hydrlase_16"/>
</dbReference>
<feature type="domain" description="GH16" evidence="2">
    <location>
        <begin position="13"/>
        <end position="291"/>
    </location>
</feature>
<dbReference type="PROSITE" id="PS51762">
    <property type="entry name" value="GH16_2"/>
    <property type="match status" value="1"/>
</dbReference>
<evidence type="ECO:0000259" key="2">
    <source>
        <dbReference type="PROSITE" id="PS51762"/>
    </source>
</evidence>
<evidence type="ECO:0000313" key="4">
    <source>
        <dbReference type="Proteomes" id="UP001240639"/>
    </source>
</evidence>
<dbReference type="GO" id="GO:0016787">
    <property type="term" value="F:hydrolase activity"/>
    <property type="evidence" value="ECO:0007669"/>
    <property type="project" value="UniProtKB-KW"/>
</dbReference>
<keyword evidence="4" id="KW-1185">Reference proteome</keyword>
<comment type="caution">
    <text evidence="3">The sequence shown here is derived from an EMBL/GenBank/DDBJ whole genome shotgun (WGS) entry which is preliminary data.</text>
</comment>
<proteinExistence type="inferred from homology"/>
<dbReference type="Pfam" id="PF00722">
    <property type="entry name" value="Glyco_hydro_16"/>
    <property type="match status" value="1"/>
</dbReference>
<evidence type="ECO:0000256" key="1">
    <source>
        <dbReference type="ARBA" id="ARBA00006865"/>
    </source>
</evidence>
<name>A0ABT9HSD3_9SPHN</name>
<keyword evidence="3" id="KW-0378">Hydrolase</keyword>
<protein>
    <submittedName>
        <fullName evidence="3">Glycoside hydrolase family 16 protein</fullName>
    </submittedName>
</protein>
<dbReference type="Gene3D" id="2.60.120.200">
    <property type="match status" value="1"/>
</dbReference>
<dbReference type="PANTHER" id="PTHR10963">
    <property type="entry name" value="GLYCOSYL HYDROLASE-RELATED"/>
    <property type="match status" value="1"/>
</dbReference>
<sequence length="291" mass="32665">MFRPIAAVAAFALLSACAPIEDVQESATASTRALLFEEDFDAPSLDRSKWNVIGMDFWVNNEQQAYLDSPDTIRFSDDVEGADGGALILKPVFRPNVDTNADRKADFISGRINTRDNFDFTYGRAEARIRMPLNRGAWPAFWLLGNGQWPATGEIDIMEYVGESEWSAVAIHGPGYSGETPFVARRTFPAGQDASDWHVYGVEWTKDAIAFDVDGDVFYTVTRDEIEEKGRWAFDTPKFVILNFAIGGIYPYKVNKLEEPYYGIPQETVDAVKAGQVQMEVDWVRVWGSEE</sequence>
<organism evidence="3 4">
    <name type="scientific">Qipengyuania profundimaris</name>
    <dbReference type="NCBI Taxonomy" id="3067652"/>
    <lineage>
        <taxon>Bacteria</taxon>
        <taxon>Pseudomonadati</taxon>
        <taxon>Pseudomonadota</taxon>
        <taxon>Alphaproteobacteria</taxon>
        <taxon>Sphingomonadales</taxon>
        <taxon>Erythrobacteraceae</taxon>
        <taxon>Qipengyuania</taxon>
    </lineage>
</organism>